<evidence type="ECO:0000313" key="4">
    <source>
        <dbReference type="Proteomes" id="UP000193411"/>
    </source>
</evidence>
<feature type="compositionally biased region" description="Low complexity" evidence="1">
    <location>
        <begin position="626"/>
        <end position="638"/>
    </location>
</feature>
<feature type="region of interest" description="Disordered" evidence="1">
    <location>
        <begin position="489"/>
        <end position="664"/>
    </location>
</feature>
<dbReference type="STRING" id="765915.A0A1Y2HCJ3"/>
<feature type="domain" description="Protein Zds1 C-terminal" evidence="2">
    <location>
        <begin position="756"/>
        <end position="808"/>
    </location>
</feature>
<dbReference type="AlphaFoldDB" id="A0A1Y2HCJ3"/>
<dbReference type="OrthoDB" id="5589766at2759"/>
<feature type="compositionally biased region" description="Pro residues" evidence="1">
    <location>
        <begin position="35"/>
        <end position="45"/>
    </location>
</feature>
<feature type="compositionally biased region" description="Acidic residues" evidence="1">
    <location>
        <begin position="951"/>
        <end position="968"/>
    </location>
</feature>
<proteinExistence type="predicted"/>
<dbReference type="Pfam" id="PF08632">
    <property type="entry name" value="Zds_C"/>
    <property type="match status" value="1"/>
</dbReference>
<dbReference type="EMBL" id="MCFL01000056">
    <property type="protein sequence ID" value="ORZ31704.1"/>
    <property type="molecule type" value="Genomic_DNA"/>
</dbReference>
<feature type="region of interest" description="Disordered" evidence="1">
    <location>
        <begin position="340"/>
        <end position="401"/>
    </location>
</feature>
<keyword evidence="4" id="KW-1185">Reference proteome</keyword>
<evidence type="ECO:0000313" key="3">
    <source>
        <dbReference type="EMBL" id="ORZ31704.1"/>
    </source>
</evidence>
<protein>
    <recommendedName>
        <fullName evidence="2">Protein Zds1 C-terminal domain-containing protein</fullName>
    </recommendedName>
</protein>
<feature type="compositionally biased region" description="Low complexity" evidence="1">
    <location>
        <begin position="991"/>
        <end position="1006"/>
    </location>
</feature>
<feature type="compositionally biased region" description="Low complexity" evidence="1">
    <location>
        <begin position="584"/>
        <end position="601"/>
    </location>
</feature>
<accession>A0A1Y2HCJ3</accession>
<dbReference type="InterPro" id="IPR013941">
    <property type="entry name" value="ZDS1_C"/>
</dbReference>
<sequence length="1029" mass="106483">MASTQSSSSSSSQSLPAVVDPPVHQAQSEPQGPSTSPPPTRPQFSPPSLELSLADLDDLKSSLGLPLSPTSPIMPGMRASSASPPPLSAPGGDPSWGAIEHRPYATLPARSTSAPPTPIPTSATDDLAPHFRHDMQLTDSAVQRVRRRKSYRESVSVLSLKRNQSTGQSQVVISPVDDTDEEHEVIPIPEEPSEDGQQPPKPIHRTTLKRNLRTRPLRRPNSPALGAPANDEGGTGGPSPPRNRNRDSTGSLHRRRSHPRTSFDGVVPDMDAGPKSPTSPTSPIAVTAESLALPLPPVIPPVLGLVTPAIEQRASEMDERIENDLAFEDSVLANYVVPPERSSSLRSRARVRPSVDTSKKDRRTPAPVSPMSPTSPTSPPPLPLIAVHTKPSPVKSPPIIPPTLPPLSFDASLATPILKSPPPSGPSLSTAPEPHQQQQHQSPAPPANTSTLHTTTVLAPLQIPPRVASVTSASTLLKDEKPHAVQTALHTQPNQQPLTIPSLTGTPAKDPADGVQPVRPPVAPVPTPDALPLKPDHPPAKPTTVLAQAPASEQQHPQTIAEDPVVGRPRSGSNASLSSIDGVDAASTMSGSSSMTDKSPPLAKKKKGLFNFGKKKKDDATGVDQAVSAATASSTSTTNGMVGGEAAGDYGVQPAPKMKKSSSWGWLFSSSSSSSSHKKVTPADAMTAVAALDAEDTAAASGPPGKKKEKSLVASLFKSGSSSSTAKRAANGAAGANTTATGRAAGGLVGTPGGAGAHKYSNYAQRYPIHIERAICRLAHAKLANPRHPLHHQVLISNMLVWYMSLRKAEEEAAAQAALNGAAAAANANGNASASGGESSGDEGQKAIVWKGGRFQSNLGGKGKRRRKGGSPRRAGQGARSAEMVVASPSYSSGSAGGAGASPRWPEQDGYTSDGRGGVGAPGGRKKGGRAGGRRRKRRGQAEGNSSSESDSSDEEDEDEDDLDDLEEDKSVIEAPATPKLNGVSGPPLPASGTSAVPVAAATAATADDEDDDVPLGLVMQKKPDAVKS</sequence>
<feature type="compositionally biased region" description="Basic and acidic residues" evidence="1">
    <location>
        <begin position="127"/>
        <end position="136"/>
    </location>
</feature>
<organism evidence="3 4">
    <name type="scientific">Catenaria anguillulae PL171</name>
    <dbReference type="NCBI Taxonomy" id="765915"/>
    <lineage>
        <taxon>Eukaryota</taxon>
        <taxon>Fungi</taxon>
        <taxon>Fungi incertae sedis</taxon>
        <taxon>Blastocladiomycota</taxon>
        <taxon>Blastocladiomycetes</taxon>
        <taxon>Blastocladiales</taxon>
        <taxon>Catenariaceae</taxon>
        <taxon>Catenaria</taxon>
    </lineage>
</organism>
<feature type="region of interest" description="Disordered" evidence="1">
    <location>
        <begin position="1"/>
        <end position="285"/>
    </location>
</feature>
<gene>
    <name evidence="3" type="ORF">BCR44DRAFT_1441766</name>
</gene>
<feature type="compositionally biased region" description="Low complexity" evidence="1">
    <location>
        <begin position="1"/>
        <end position="14"/>
    </location>
</feature>
<name>A0A1Y2HCJ3_9FUNG</name>
<dbReference type="SMART" id="SM01327">
    <property type="entry name" value="Zds_C"/>
    <property type="match status" value="1"/>
</dbReference>
<evidence type="ECO:0000259" key="2">
    <source>
        <dbReference type="SMART" id="SM01327"/>
    </source>
</evidence>
<feature type="compositionally biased region" description="Low complexity" evidence="1">
    <location>
        <begin position="426"/>
        <end position="442"/>
    </location>
</feature>
<comment type="caution">
    <text evidence="3">The sequence shown here is derived from an EMBL/GenBank/DDBJ whole genome shotgun (WGS) entry which is preliminary data.</text>
</comment>
<feature type="region of interest" description="Disordered" evidence="1">
    <location>
        <begin position="852"/>
        <end position="1014"/>
    </location>
</feature>
<reference evidence="3 4" key="1">
    <citation type="submission" date="2016-07" db="EMBL/GenBank/DDBJ databases">
        <title>Pervasive Adenine N6-methylation of Active Genes in Fungi.</title>
        <authorList>
            <consortium name="DOE Joint Genome Institute"/>
            <person name="Mondo S.J."/>
            <person name="Dannebaum R.O."/>
            <person name="Kuo R.C."/>
            <person name="Labutti K."/>
            <person name="Haridas S."/>
            <person name="Kuo A."/>
            <person name="Salamov A."/>
            <person name="Ahrendt S.R."/>
            <person name="Lipzen A."/>
            <person name="Sullivan W."/>
            <person name="Andreopoulos W.B."/>
            <person name="Clum A."/>
            <person name="Lindquist E."/>
            <person name="Daum C."/>
            <person name="Ramamoorthy G.K."/>
            <person name="Gryganskyi A."/>
            <person name="Culley D."/>
            <person name="Magnuson J.K."/>
            <person name="James T.Y."/>
            <person name="O'Malley M.A."/>
            <person name="Stajich J.E."/>
            <person name="Spatafora J.W."/>
            <person name="Visel A."/>
            <person name="Grigoriev I.V."/>
        </authorList>
    </citation>
    <scope>NUCLEOTIDE SEQUENCE [LARGE SCALE GENOMIC DNA]</scope>
    <source>
        <strain evidence="3 4">PL171</strain>
    </source>
</reference>
<feature type="compositionally biased region" description="Basic residues" evidence="1">
    <location>
        <begin position="202"/>
        <end position="218"/>
    </location>
</feature>
<dbReference type="Proteomes" id="UP000193411">
    <property type="component" value="Unassembled WGS sequence"/>
</dbReference>
<feature type="compositionally biased region" description="Basic residues" evidence="1">
    <location>
        <begin position="862"/>
        <end position="871"/>
    </location>
</feature>
<feature type="compositionally biased region" description="Low complexity" evidence="1">
    <location>
        <begin position="61"/>
        <end position="71"/>
    </location>
</feature>
<feature type="compositionally biased region" description="Basic residues" evidence="1">
    <location>
        <begin position="924"/>
        <end position="939"/>
    </location>
</feature>
<feature type="compositionally biased region" description="Low complexity" evidence="1">
    <location>
        <begin position="365"/>
        <end position="375"/>
    </location>
</feature>
<feature type="compositionally biased region" description="Polar residues" evidence="1">
    <location>
        <begin position="489"/>
        <end position="505"/>
    </location>
</feature>
<evidence type="ECO:0000256" key="1">
    <source>
        <dbReference type="SAM" id="MobiDB-lite"/>
    </source>
</evidence>
<feature type="compositionally biased region" description="Polar residues" evidence="1">
    <location>
        <begin position="161"/>
        <end position="172"/>
    </location>
</feature>
<feature type="compositionally biased region" description="Low complexity" evidence="1">
    <location>
        <begin position="105"/>
        <end position="124"/>
    </location>
</feature>
<feature type="compositionally biased region" description="Pro residues" evidence="1">
    <location>
        <begin position="518"/>
        <end position="529"/>
    </location>
</feature>
<feature type="region of interest" description="Disordered" evidence="1">
    <location>
        <begin position="413"/>
        <end position="451"/>
    </location>
</feature>